<evidence type="ECO:0000256" key="6">
    <source>
        <dbReference type="SAM" id="MobiDB-lite"/>
    </source>
</evidence>
<keyword evidence="4 7" id="KW-1133">Transmembrane helix</keyword>
<dbReference type="Gene3D" id="3.30.700.10">
    <property type="entry name" value="Glycoprotein, Type 4 Pilin"/>
    <property type="match status" value="1"/>
</dbReference>
<keyword evidence="2" id="KW-0488">Methylation</keyword>
<dbReference type="EMBL" id="LCDB01000032">
    <property type="protein sequence ID" value="KKS43569.1"/>
    <property type="molecule type" value="Genomic_DNA"/>
</dbReference>
<dbReference type="PRINTS" id="PR00885">
    <property type="entry name" value="BCTERIALGSPH"/>
</dbReference>
<evidence type="ECO:0000256" key="5">
    <source>
        <dbReference type="ARBA" id="ARBA00023136"/>
    </source>
</evidence>
<evidence type="ECO:0000256" key="3">
    <source>
        <dbReference type="ARBA" id="ARBA00022692"/>
    </source>
</evidence>
<dbReference type="GO" id="GO:0015628">
    <property type="term" value="P:protein secretion by the type II secretion system"/>
    <property type="evidence" value="ECO:0007669"/>
    <property type="project" value="InterPro"/>
</dbReference>
<dbReference type="Pfam" id="PF07963">
    <property type="entry name" value="N_methyl"/>
    <property type="match status" value="1"/>
</dbReference>
<evidence type="ECO:0000256" key="1">
    <source>
        <dbReference type="ARBA" id="ARBA00004167"/>
    </source>
</evidence>
<dbReference type="PROSITE" id="PS00409">
    <property type="entry name" value="PROKAR_NTER_METHYL"/>
    <property type="match status" value="1"/>
</dbReference>
<feature type="region of interest" description="Disordered" evidence="6">
    <location>
        <begin position="167"/>
        <end position="197"/>
    </location>
</feature>
<proteinExistence type="predicted"/>
<evidence type="ECO:0000256" key="7">
    <source>
        <dbReference type="SAM" id="Phobius"/>
    </source>
</evidence>
<sequence>MKSKGFTLIELLVVIAILAVLATAIILVINPAELIKQARDSTRTSDLAALNNAVGFYLADVLTPGLGGANGASCAAATETCTSSSTAARKTGGGACTTHNATTTVAGLGWITVDLADISSGSPLARLPLDPNNGSTNCGSGNEACYYSFICNLTAYEINAAMESTKFRNGGGSDVESNTKDGGDDGDLYEVGNDLDI</sequence>
<comment type="caution">
    <text evidence="8">The sequence shown here is derived from an EMBL/GenBank/DDBJ whole genome shotgun (WGS) entry which is preliminary data.</text>
</comment>
<keyword evidence="3 7" id="KW-0812">Transmembrane</keyword>
<evidence type="ECO:0000313" key="8">
    <source>
        <dbReference type="EMBL" id="KKS43569.1"/>
    </source>
</evidence>
<evidence type="ECO:0008006" key="10">
    <source>
        <dbReference type="Google" id="ProtNLM"/>
    </source>
</evidence>
<dbReference type="NCBIfam" id="TIGR02532">
    <property type="entry name" value="IV_pilin_GFxxxE"/>
    <property type="match status" value="1"/>
</dbReference>
<dbReference type="InterPro" id="IPR002416">
    <property type="entry name" value="T2SS_protein-GspH"/>
</dbReference>
<evidence type="ECO:0000256" key="4">
    <source>
        <dbReference type="ARBA" id="ARBA00022989"/>
    </source>
</evidence>
<evidence type="ECO:0000256" key="2">
    <source>
        <dbReference type="ARBA" id="ARBA00022481"/>
    </source>
</evidence>
<organism evidence="8 9">
    <name type="scientific">Candidatus Azambacteria bacterium GW2011_GWB1_42_17</name>
    <dbReference type="NCBI Taxonomy" id="1618615"/>
    <lineage>
        <taxon>Bacteria</taxon>
        <taxon>Candidatus Azamiibacteriota</taxon>
    </lineage>
</organism>
<feature type="transmembrane region" description="Helical" evidence="7">
    <location>
        <begin position="6"/>
        <end position="29"/>
    </location>
</feature>
<dbReference type="Proteomes" id="UP000033986">
    <property type="component" value="Unassembled WGS sequence"/>
</dbReference>
<gene>
    <name evidence="8" type="ORF">UV07_C0032G0003</name>
</gene>
<keyword evidence="5 7" id="KW-0472">Membrane</keyword>
<evidence type="ECO:0000313" key="9">
    <source>
        <dbReference type="Proteomes" id="UP000033986"/>
    </source>
</evidence>
<dbReference type="AlphaFoldDB" id="A0A0G0Z499"/>
<feature type="compositionally biased region" description="Acidic residues" evidence="6">
    <location>
        <begin position="184"/>
        <end position="197"/>
    </location>
</feature>
<dbReference type="SUPFAM" id="SSF54523">
    <property type="entry name" value="Pili subunits"/>
    <property type="match status" value="1"/>
</dbReference>
<reference evidence="8 9" key="1">
    <citation type="journal article" date="2015" name="Nature">
        <title>rRNA introns, odd ribosomes, and small enigmatic genomes across a large radiation of phyla.</title>
        <authorList>
            <person name="Brown C.T."/>
            <person name="Hug L.A."/>
            <person name="Thomas B.C."/>
            <person name="Sharon I."/>
            <person name="Castelle C.J."/>
            <person name="Singh A."/>
            <person name="Wilkins M.J."/>
            <person name="Williams K.H."/>
            <person name="Banfield J.F."/>
        </authorList>
    </citation>
    <scope>NUCLEOTIDE SEQUENCE [LARGE SCALE GENOMIC DNA]</scope>
</reference>
<comment type="subcellular location">
    <subcellularLocation>
        <location evidence="1">Membrane</location>
        <topology evidence="1">Single-pass membrane protein</topology>
    </subcellularLocation>
</comment>
<protein>
    <recommendedName>
        <fullName evidence="10">Prepilin-type N-terminal cleavage/methylation domain-containing protein</fullName>
    </recommendedName>
</protein>
<dbReference type="GO" id="GO:0015627">
    <property type="term" value="C:type II protein secretion system complex"/>
    <property type="evidence" value="ECO:0007669"/>
    <property type="project" value="InterPro"/>
</dbReference>
<dbReference type="InterPro" id="IPR045584">
    <property type="entry name" value="Pilin-like"/>
</dbReference>
<dbReference type="GO" id="GO:0016020">
    <property type="term" value="C:membrane"/>
    <property type="evidence" value="ECO:0007669"/>
    <property type="project" value="UniProtKB-SubCell"/>
</dbReference>
<dbReference type="InterPro" id="IPR012902">
    <property type="entry name" value="N_methyl_site"/>
</dbReference>
<accession>A0A0G0Z499</accession>
<name>A0A0G0Z499_9BACT</name>